<sequence length="66" mass="6734">HHLPRPPQRGLLAAIVAVVTTGLLLAPATAGAAEPHPTLQPGRAAAEQEARDAARVAPTTAERATK</sequence>
<evidence type="ECO:0000313" key="4">
    <source>
        <dbReference type="Proteomes" id="UP001168363"/>
    </source>
</evidence>
<feature type="region of interest" description="Disordered" evidence="1">
    <location>
        <begin position="30"/>
        <end position="66"/>
    </location>
</feature>
<feature type="non-terminal residue" evidence="3">
    <location>
        <position position="1"/>
    </location>
</feature>
<reference evidence="3" key="1">
    <citation type="submission" date="2023-06" db="EMBL/GenBank/DDBJ databases">
        <title>Genome sequence of Nocardioides sp. SOB44.</title>
        <authorList>
            <person name="Zhang G."/>
        </authorList>
    </citation>
    <scope>NUCLEOTIDE SEQUENCE</scope>
    <source>
        <strain evidence="3">SOB44</strain>
    </source>
</reference>
<gene>
    <name evidence="3" type="ORF">QWJ41_22005</name>
</gene>
<accession>A0ABT8U0U9</accession>
<proteinExistence type="predicted"/>
<name>A0ABT8U0U9_9ACTN</name>
<keyword evidence="4" id="KW-1185">Reference proteome</keyword>
<dbReference type="Proteomes" id="UP001168363">
    <property type="component" value="Unassembled WGS sequence"/>
</dbReference>
<feature type="non-terminal residue" evidence="3">
    <location>
        <position position="66"/>
    </location>
</feature>
<protein>
    <submittedName>
        <fullName evidence="3">Uncharacterized protein</fullName>
    </submittedName>
</protein>
<feature type="chain" id="PRO_5045605581" evidence="2">
    <location>
        <begin position="33"/>
        <end position="66"/>
    </location>
</feature>
<keyword evidence="2" id="KW-0732">Signal</keyword>
<feature type="signal peptide" evidence="2">
    <location>
        <begin position="1"/>
        <end position="32"/>
    </location>
</feature>
<evidence type="ECO:0000256" key="1">
    <source>
        <dbReference type="SAM" id="MobiDB-lite"/>
    </source>
</evidence>
<evidence type="ECO:0000313" key="3">
    <source>
        <dbReference type="EMBL" id="MDO3398401.1"/>
    </source>
</evidence>
<dbReference type="RefSeq" id="WP_302710626.1">
    <property type="nucleotide sequence ID" value="NZ_JAULSC010000534.1"/>
</dbReference>
<comment type="caution">
    <text evidence="3">The sequence shown here is derived from an EMBL/GenBank/DDBJ whole genome shotgun (WGS) entry which is preliminary data.</text>
</comment>
<dbReference type="EMBL" id="JAULSC010000534">
    <property type="protein sequence ID" value="MDO3398401.1"/>
    <property type="molecule type" value="Genomic_DNA"/>
</dbReference>
<evidence type="ECO:0000256" key="2">
    <source>
        <dbReference type="SAM" id="SignalP"/>
    </source>
</evidence>
<organism evidence="3 4">
    <name type="scientific">Nocardioides cremeus</name>
    <dbReference type="NCBI Taxonomy" id="3058044"/>
    <lineage>
        <taxon>Bacteria</taxon>
        <taxon>Bacillati</taxon>
        <taxon>Actinomycetota</taxon>
        <taxon>Actinomycetes</taxon>
        <taxon>Propionibacteriales</taxon>
        <taxon>Nocardioidaceae</taxon>
        <taxon>Nocardioides</taxon>
    </lineage>
</organism>